<dbReference type="Gene3D" id="3.30.420.10">
    <property type="entry name" value="Ribonuclease H-like superfamily/Ribonuclease H"/>
    <property type="match status" value="1"/>
</dbReference>
<dbReference type="InterPro" id="IPR053151">
    <property type="entry name" value="RNase_H-like"/>
</dbReference>
<dbReference type="CDD" id="cd06222">
    <property type="entry name" value="RNase_H_like"/>
    <property type="match status" value="1"/>
</dbReference>
<evidence type="ECO:0000313" key="4">
    <source>
        <dbReference type="Proteomes" id="UP001174677"/>
    </source>
</evidence>
<proteinExistence type="predicted"/>
<reference evidence="3" key="1">
    <citation type="journal article" date="2023" name="Plant Biotechnol. J.">
        <title>Chromosome-level wild Hevea brasiliensis genome provides new tools for genomic-assisted breeding and valuable loci to elevate rubber yield.</title>
        <authorList>
            <person name="Cheng H."/>
            <person name="Song X."/>
            <person name="Hu Y."/>
            <person name="Wu T."/>
            <person name="Yang Q."/>
            <person name="An Z."/>
            <person name="Feng S."/>
            <person name="Deng Z."/>
            <person name="Wu W."/>
            <person name="Zeng X."/>
            <person name="Tu M."/>
            <person name="Wang X."/>
            <person name="Huang H."/>
        </authorList>
    </citation>
    <scope>NUCLEOTIDE SEQUENCE</scope>
    <source>
        <strain evidence="3">MT/VB/25A 57/8</strain>
    </source>
</reference>
<dbReference type="PANTHER" id="PTHR47723">
    <property type="entry name" value="OS05G0353850 PROTEIN"/>
    <property type="match status" value="1"/>
</dbReference>
<gene>
    <name evidence="3" type="ORF">P3X46_020024</name>
</gene>
<keyword evidence="1" id="KW-0812">Transmembrane</keyword>
<protein>
    <recommendedName>
        <fullName evidence="2">RNase H type-1 domain-containing protein</fullName>
    </recommendedName>
</protein>
<organism evidence="3 4">
    <name type="scientific">Hevea brasiliensis</name>
    <name type="common">Para rubber tree</name>
    <name type="synonym">Siphonia brasiliensis</name>
    <dbReference type="NCBI Taxonomy" id="3981"/>
    <lineage>
        <taxon>Eukaryota</taxon>
        <taxon>Viridiplantae</taxon>
        <taxon>Streptophyta</taxon>
        <taxon>Embryophyta</taxon>
        <taxon>Tracheophyta</taxon>
        <taxon>Spermatophyta</taxon>
        <taxon>Magnoliopsida</taxon>
        <taxon>eudicotyledons</taxon>
        <taxon>Gunneridae</taxon>
        <taxon>Pentapetalae</taxon>
        <taxon>rosids</taxon>
        <taxon>fabids</taxon>
        <taxon>Malpighiales</taxon>
        <taxon>Euphorbiaceae</taxon>
        <taxon>Crotonoideae</taxon>
        <taxon>Micrandreae</taxon>
        <taxon>Hevea</taxon>
    </lineage>
</organism>
<dbReference type="PANTHER" id="PTHR47723:SF22">
    <property type="entry name" value="RNASE H TYPE-1 DOMAIN-CONTAINING PROTEIN"/>
    <property type="match status" value="1"/>
</dbReference>
<keyword evidence="4" id="KW-1185">Reference proteome</keyword>
<dbReference type="Proteomes" id="UP001174677">
    <property type="component" value="Chromosome 11"/>
</dbReference>
<keyword evidence="1" id="KW-1133">Transmembrane helix</keyword>
<accession>A0ABQ9LKL3</accession>
<comment type="caution">
    <text evidence="3">The sequence shown here is derived from an EMBL/GenBank/DDBJ whole genome shotgun (WGS) entry which is preliminary data.</text>
</comment>
<evidence type="ECO:0000256" key="1">
    <source>
        <dbReference type="SAM" id="Phobius"/>
    </source>
</evidence>
<feature type="domain" description="RNase H type-1" evidence="2">
    <location>
        <begin position="128"/>
        <end position="263"/>
    </location>
</feature>
<dbReference type="InterPro" id="IPR002156">
    <property type="entry name" value="RNaseH_domain"/>
</dbReference>
<name>A0ABQ9LKL3_HEVBR</name>
<dbReference type="InterPro" id="IPR012337">
    <property type="entry name" value="RNaseH-like_sf"/>
</dbReference>
<dbReference type="PROSITE" id="PS50879">
    <property type="entry name" value="RNASE_H_1"/>
    <property type="match status" value="1"/>
</dbReference>
<evidence type="ECO:0000313" key="3">
    <source>
        <dbReference type="EMBL" id="KAJ9168511.1"/>
    </source>
</evidence>
<evidence type="ECO:0000259" key="2">
    <source>
        <dbReference type="PROSITE" id="PS50879"/>
    </source>
</evidence>
<dbReference type="InterPro" id="IPR044730">
    <property type="entry name" value="RNase_H-like_dom_plant"/>
</dbReference>
<dbReference type="SUPFAM" id="SSF53098">
    <property type="entry name" value="Ribonuclease H-like"/>
    <property type="match status" value="1"/>
</dbReference>
<feature type="transmembrane region" description="Helical" evidence="1">
    <location>
        <begin position="61"/>
        <end position="81"/>
    </location>
</feature>
<keyword evidence="1" id="KW-0472">Membrane</keyword>
<feature type="transmembrane region" description="Helical" evidence="1">
    <location>
        <begin position="12"/>
        <end position="41"/>
    </location>
</feature>
<sequence>MLKKRPSPILFLIALSLGTYGVGFLNGGILAFAFLIEYLIYLVQWKSLINGAFQSTFWDNLLYAIIWTIWLSTTALFSLVLHRLATWMKALNPAFPYNGSDSILSPAAIKAWTNPIKTCLPIPWSAPTFGSLKWNVDGSSLGKPGKCAIGGVLRDSSGIFLYIFSCPAGEEDSNAVELMVIKKVLELSCTHRSLFNSVLSILVDSDLQNAISWVKNPDSAPWSLSSIVNAIVGYIDTLPRNVFSHSSRESNFVADTLAKQGLKYSSYFVALL</sequence>
<dbReference type="EMBL" id="JARPOI010000011">
    <property type="protein sequence ID" value="KAJ9168511.1"/>
    <property type="molecule type" value="Genomic_DNA"/>
</dbReference>
<dbReference type="Pfam" id="PF13456">
    <property type="entry name" value="RVT_3"/>
    <property type="match status" value="1"/>
</dbReference>
<dbReference type="InterPro" id="IPR036397">
    <property type="entry name" value="RNaseH_sf"/>
</dbReference>